<dbReference type="PROSITE" id="PS00455">
    <property type="entry name" value="AMP_BINDING"/>
    <property type="match status" value="3"/>
</dbReference>
<dbReference type="PROSITE" id="PS00012">
    <property type="entry name" value="PHOSPHOPANTETHEINE"/>
    <property type="match status" value="1"/>
</dbReference>
<keyword evidence="5" id="KW-0436">Ligase</keyword>
<dbReference type="FunFam" id="1.10.1200.10:FF:000005">
    <property type="entry name" value="Nonribosomal peptide synthetase 1"/>
    <property type="match status" value="3"/>
</dbReference>
<dbReference type="InterPro" id="IPR009081">
    <property type="entry name" value="PP-bd_ACP"/>
</dbReference>
<dbReference type="FunFam" id="3.30.300.30:FF:000010">
    <property type="entry name" value="Enterobactin synthetase component F"/>
    <property type="match status" value="2"/>
</dbReference>
<keyword evidence="3" id="KW-0596">Phosphopantetheine</keyword>
<dbReference type="SUPFAM" id="SSF56801">
    <property type="entry name" value="Acetyl-CoA synthetase-like"/>
    <property type="match status" value="3"/>
</dbReference>
<dbReference type="PANTHER" id="PTHR45527">
    <property type="entry name" value="NONRIBOSOMAL PEPTIDE SYNTHETASE"/>
    <property type="match status" value="1"/>
</dbReference>
<protein>
    <recommendedName>
        <fullName evidence="6">Carrier domain-containing protein</fullName>
    </recommendedName>
</protein>
<dbReference type="GO" id="GO:0047527">
    <property type="term" value="F:2,3-dihydroxybenzoate-serine ligase activity"/>
    <property type="evidence" value="ECO:0007669"/>
    <property type="project" value="TreeGrafter"/>
</dbReference>
<reference evidence="7 8" key="1">
    <citation type="journal article" date="2017" name="Syst. Appl. Microbiol.">
        <title>Pseudomonas caspiana sp. nov., a citrus pathogen in the Pseudomonas syringae phylogenetic group.</title>
        <authorList>
            <person name="Busquets A."/>
            <person name="Gomila M."/>
            <person name="Beiki F."/>
            <person name="Mulet M."/>
            <person name="Rahimian H."/>
            <person name="Garcia-Valdes E."/>
            <person name="Lalucat J."/>
        </authorList>
    </citation>
    <scope>NUCLEOTIDE SEQUENCE [LARGE SCALE GENOMIC DNA]</scope>
    <source>
        <strain evidence="7 8">FBF102</strain>
    </source>
</reference>
<dbReference type="GO" id="GO:0005829">
    <property type="term" value="C:cytosol"/>
    <property type="evidence" value="ECO:0007669"/>
    <property type="project" value="TreeGrafter"/>
</dbReference>
<dbReference type="GO" id="GO:0043041">
    <property type="term" value="P:amino acid activation for nonribosomal peptide biosynthetic process"/>
    <property type="evidence" value="ECO:0007669"/>
    <property type="project" value="TreeGrafter"/>
</dbReference>
<feature type="domain" description="Carrier" evidence="6">
    <location>
        <begin position="2057"/>
        <end position="2132"/>
    </location>
</feature>
<dbReference type="Pfam" id="PF00550">
    <property type="entry name" value="PP-binding"/>
    <property type="match status" value="3"/>
</dbReference>
<dbReference type="OrthoDB" id="9757559at2"/>
<dbReference type="Gene3D" id="3.30.559.10">
    <property type="entry name" value="Chloramphenicol acetyltransferase-like domain"/>
    <property type="match status" value="3"/>
</dbReference>
<keyword evidence="4" id="KW-0597">Phosphoprotein</keyword>
<dbReference type="CDD" id="cd05930">
    <property type="entry name" value="A_NRPS"/>
    <property type="match status" value="2"/>
</dbReference>
<dbReference type="SMART" id="SM00823">
    <property type="entry name" value="PKS_PP"/>
    <property type="match status" value="3"/>
</dbReference>
<dbReference type="CDD" id="cd19531">
    <property type="entry name" value="LCL_NRPS-like"/>
    <property type="match status" value="3"/>
</dbReference>
<evidence type="ECO:0000256" key="2">
    <source>
        <dbReference type="ARBA" id="ARBA00006432"/>
    </source>
</evidence>
<dbReference type="InterPro" id="IPR045851">
    <property type="entry name" value="AMP-bd_C_sf"/>
</dbReference>
<dbReference type="InterPro" id="IPR023213">
    <property type="entry name" value="CAT-like_dom_sf"/>
</dbReference>
<evidence type="ECO:0000256" key="1">
    <source>
        <dbReference type="ARBA" id="ARBA00001957"/>
    </source>
</evidence>
<dbReference type="GO" id="GO:0009239">
    <property type="term" value="P:enterobactin biosynthetic process"/>
    <property type="evidence" value="ECO:0007669"/>
    <property type="project" value="TreeGrafter"/>
</dbReference>
<feature type="domain" description="Carrier" evidence="6">
    <location>
        <begin position="1007"/>
        <end position="1082"/>
    </location>
</feature>
<dbReference type="InterPro" id="IPR020806">
    <property type="entry name" value="PKS_PP-bd"/>
</dbReference>
<dbReference type="GO" id="GO:0009366">
    <property type="term" value="C:enterobactin synthetase complex"/>
    <property type="evidence" value="ECO:0007669"/>
    <property type="project" value="TreeGrafter"/>
</dbReference>
<evidence type="ECO:0000313" key="8">
    <source>
        <dbReference type="Proteomes" id="UP000195440"/>
    </source>
</evidence>
<comment type="caution">
    <text evidence="7">The sequence shown here is derived from an EMBL/GenBank/DDBJ whole genome shotgun (WGS) entry which is preliminary data.</text>
</comment>
<evidence type="ECO:0000256" key="3">
    <source>
        <dbReference type="ARBA" id="ARBA00022450"/>
    </source>
</evidence>
<dbReference type="FunFam" id="3.30.559.30:FF:000001">
    <property type="entry name" value="Non-ribosomal peptide synthetase"/>
    <property type="match status" value="1"/>
</dbReference>
<comment type="similarity">
    <text evidence="2">Belongs to the ATP-dependent AMP-binding enzyme family.</text>
</comment>
<dbReference type="GO" id="GO:0031177">
    <property type="term" value="F:phosphopantetheine binding"/>
    <property type="evidence" value="ECO:0007669"/>
    <property type="project" value="InterPro"/>
</dbReference>
<dbReference type="InterPro" id="IPR001242">
    <property type="entry name" value="Condensation_dom"/>
</dbReference>
<evidence type="ECO:0000256" key="4">
    <source>
        <dbReference type="ARBA" id="ARBA00022553"/>
    </source>
</evidence>
<dbReference type="PROSITE" id="PS50075">
    <property type="entry name" value="CARRIER"/>
    <property type="match status" value="3"/>
</dbReference>
<name>A0A1Y3P747_9PSED</name>
<dbReference type="NCBIfam" id="NF003417">
    <property type="entry name" value="PRK04813.1"/>
    <property type="match status" value="3"/>
</dbReference>
<dbReference type="InterPro" id="IPR036736">
    <property type="entry name" value="ACP-like_sf"/>
</dbReference>
<organism evidence="7 8">
    <name type="scientific">Pseudomonas caspiana</name>
    <dbReference type="NCBI Taxonomy" id="1451454"/>
    <lineage>
        <taxon>Bacteria</taxon>
        <taxon>Pseudomonadati</taxon>
        <taxon>Pseudomonadota</taxon>
        <taxon>Gammaproteobacteria</taxon>
        <taxon>Pseudomonadales</taxon>
        <taxon>Pseudomonadaceae</taxon>
        <taxon>Pseudomonas</taxon>
    </lineage>
</organism>
<dbReference type="InterPro" id="IPR020845">
    <property type="entry name" value="AMP-binding_CS"/>
</dbReference>
<gene>
    <name evidence="7" type="ORF">AUC60_07175</name>
</gene>
<accession>A0A1Y3P747</accession>
<dbReference type="CDD" id="cd17649">
    <property type="entry name" value="A_NRPS_PvdJ-like"/>
    <property type="match status" value="1"/>
</dbReference>
<dbReference type="RefSeq" id="WP_087265408.1">
    <property type="nucleotide sequence ID" value="NZ_JBJGBV010000017.1"/>
</dbReference>
<dbReference type="FunFam" id="3.40.50.12780:FF:000012">
    <property type="entry name" value="Non-ribosomal peptide synthetase"/>
    <property type="match status" value="2"/>
</dbReference>
<proteinExistence type="inferred from homology"/>
<dbReference type="InterPro" id="IPR010071">
    <property type="entry name" value="AA_adenyl_dom"/>
</dbReference>
<feature type="domain" description="Carrier" evidence="6">
    <location>
        <begin position="3125"/>
        <end position="3200"/>
    </location>
</feature>
<dbReference type="SUPFAM" id="SSF52777">
    <property type="entry name" value="CoA-dependent acyltransferases"/>
    <property type="match status" value="6"/>
</dbReference>
<dbReference type="Gene3D" id="3.40.50.980">
    <property type="match status" value="6"/>
</dbReference>
<dbReference type="InterPro" id="IPR006162">
    <property type="entry name" value="Ppantetheine_attach_site"/>
</dbReference>
<dbReference type="PANTHER" id="PTHR45527:SF1">
    <property type="entry name" value="FATTY ACID SYNTHASE"/>
    <property type="match status" value="1"/>
</dbReference>
<dbReference type="Pfam" id="PF00668">
    <property type="entry name" value="Condensation"/>
    <property type="match status" value="3"/>
</dbReference>
<dbReference type="FunFam" id="3.30.559.10:FF:000012">
    <property type="entry name" value="Non-ribosomal peptide synthetase"/>
    <property type="match status" value="3"/>
</dbReference>
<dbReference type="Proteomes" id="UP000195440">
    <property type="component" value="Unassembled WGS sequence"/>
</dbReference>
<dbReference type="Pfam" id="PF13193">
    <property type="entry name" value="AMP-binding_C"/>
    <property type="match status" value="3"/>
</dbReference>
<keyword evidence="8" id="KW-1185">Reference proteome</keyword>
<dbReference type="SUPFAM" id="SSF47336">
    <property type="entry name" value="ACP-like"/>
    <property type="match status" value="3"/>
</dbReference>
<dbReference type="Gene3D" id="1.10.1200.10">
    <property type="entry name" value="ACP-like"/>
    <property type="match status" value="3"/>
</dbReference>
<dbReference type="Gene3D" id="3.30.300.30">
    <property type="match status" value="3"/>
</dbReference>
<dbReference type="FunFam" id="3.40.50.980:FF:000002">
    <property type="entry name" value="Enterobactin synthetase component F"/>
    <property type="match status" value="1"/>
</dbReference>
<dbReference type="EMBL" id="LOHF01000004">
    <property type="protein sequence ID" value="OUM74522.1"/>
    <property type="molecule type" value="Genomic_DNA"/>
</dbReference>
<evidence type="ECO:0000259" key="6">
    <source>
        <dbReference type="PROSITE" id="PS50075"/>
    </source>
</evidence>
<dbReference type="Gene3D" id="2.30.38.10">
    <property type="entry name" value="Luciferase, Domain 3"/>
    <property type="match status" value="3"/>
</dbReference>
<comment type="cofactor">
    <cofactor evidence="1">
        <name>pantetheine 4'-phosphate</name>
        <dbReference type="ChEBI" id="CHEBI:47942"/>
    </cofactor>
</comment>
<dbReference type="InterPro" id="IPR000873">
    <property type="entry name" value="AMP-dep_synth/lig_dom"/>
</dbReference>
<dbReference type="FunFam" id="2.30.38.10:FF:000001">
    <property type="entry name" value="Non-ribosomal peptide synthetase PvdI"/>
    <property type="match status" value="3"/>
</dbReference>
<dbReference type="FunFam" id="3.40.50.980:FF:000001">
    <property type="entry name" value="Non-ribosomal peptide synthetase"/>
    <property type="match status" value="3"/>
</dbReference>
<evidence type="ECO:0000256" key="5">
    <source>
        <dbReference type="ARBA" id="ARBA00022598"/>
    </source>
</evidence>
<sequence length="3221" mass="357792">MNAQDALKLARRFIELPLQKRRLFLEGLQREGVDFSLFPIPQGVNPEEYRVLSFAQQRMWFLWQLDPQSSAYNLPSAVRLNGALNKTALEQAFASLMERHETLRTAFAEKDDGVQLVSATTPFQVIHKDWRDLKFQEQESRVAEEAERQSREPFDLANGPLLRVTLIQLEEQHHVLLLTLHHIVSDGWSMNVLIDEFVRFYEAHNTGQIAQFEPLPIQYSDYALWQQRWLEAGEQDRQLGYWLKQLGDEHPPLELATDHPRPARPDHRGLRHDFAIDETLAGELRELARQQNVTLFMLLLGAFNVLLHRYSGQTDLRVGVPVANRNRSDIEGLIGFFVNTQVLRTQLDSQTRVDQLLASVKEAALGAQSHQDLPFERLVDALKLERSLSHNPLFQVMYNHLPNVADIEVLKVGDGLELSPLEWQGRTTPFDLTLTTHERGGKLFASLTYASELFEAQTVERMARHWLNLLRAMVRDPQALLGDLPLLDDAERTLQCADWNQTAQDFPVSDSVLSLINAHTLNTPDATALVFAGQQLSYKQLERRANHLAARLIAEGVGTESRVGLVAERSLDTLVALLAIWKAGAAYVPFDPELPPRRLTDMIADSGVTLLLSPEQTSLPVSENVNVLALERVARGESDQAPQVTLDPQQLAYVIYTSGSTGKSKGVAVSHGALLNYVQGIMQTLPIEQARSMAIVSTLAADLGHTVLFAALCSGRELHVIEADVALDPQRFGAYLSQHAIDVLKIVPSHLEALLSGDSPENVLPQTCLVLGGEASSPALIDKVKALGTCRIVNHYGPTETTVGVLTQAVEGPRSIALGRPLPNVQAYVLDSALQLKPLGSDGELYIGGAQLARGYLGQSAMTAERFVPDPFGAPGARLYRTGDRVRQQVDGSLVFIGRVDHQVKIRGFRIDLGDVLAALRSHPLIKDAAVQVVGEQSSRRIVAWLVWSVPGSLEAVQAYLAERLPDYMLPAQFMTLERLPLTANGKLDSRALPLPERASETQVHVAPQTDSQIRLAAIWAEVLKVDEVGLQDNFFTLGGHSLLAVQIVSRVRRQFGVDLQLRALFDTENLEQLAAVVDQLAPQTQTHALLPADRSQPLRASFAQQRQWLFWTMQPTSTAYHTPLVVKLSGDLNLQALQRSFDALLARHESLRTTFIEQDGVLYQQVQPATSVQFELQTLLGADDVAIEQAIHEETQRLFDLANGPLLRVKLLATAEQQSVLVMTLHHITSDGWSMGLLVHEFVEFYQAFAELREPALTALPVQYADYARWQHDWLEQGELQRQLDYWTARLGHEHELLALPLDHPRPATRSYRGGRVALRLPSLLESGVRALAQRNGVTLFQLFLGAFALVLQRYSGQSDLRIGVPVNNRNAEELEAVVGFFVNTLVIRLQPDVRVSVQQWLDQVKDSTLSAQAHQDLPFEKLVEALNPDRALNYNPLFQVMYNHLSTLGGTATGASLPGLRAEEMPLPGAAAQFDLALETLETAQGIDVALVFAAELFETATVEGLAAHWQRLLQAMIDNDQRALGDLPMLSSHDVERAERWNATDVRYADEVCVQRLIEARVERTPDAVALVFGAESLTYRQLNRTANRLARQLIELGVGPDVLVGVAALRSVEMVVALLAVLKAGGAYVPIDPEYPQERQTYMIEDSGIELLLVQPEFEGQLPESVKTLVLQTPLNDGESGDDRNPPIDLDGENLAYVIYTSGSTGKPKGAGNRHSALTNRLQWMQQAYGLSARDTVLQKTPFSFDVSVWEFFWPLMTGAQLVVAQPGDHRDPAKLVHLIEEHGVTTLHFVPSMLQVFLQSLPHQRCTSLRRIICSGEALPVDAQNQVFARLPHAGLYNLYGPTEAAIDVTHWTCRDEGLDSVPIGEPIANLQTWILDQALQPVLPGVAGELYLGGAGLARGYHRRPALTAERFVVSPFGDGERLYRTGDLARYRADGVIEYLGRLDHQVKIRGQRIELGEIEARLLEQASVRDAAVVVHSNDQGQQLVAYLVLEAGGSDTTLIKDELKQALPGYMVPNQFVLLDHMPLSPNGKLDRKALPAPAVSSDQDWQAPETDLQRQVADIWSEVLRLEQVGLNDHFFELGGHSLLATQMVARTAEALGLEVPLDILFEHSTLGGFTQALSELNVRRVPALQPFARGDLAPLSFAQERLWFLWQLEPTSAAYHIPMSLRLRGPLDLAALESSLNAVIARHESLRTRFVQGLVQESGEPRQQILAELKLSIAVQNASVDTDVRAFIAEQTRQPFNLERDPLLRLALLRLADDDHVLTLVQHHIVSDAWSLTLLIEEWLRGYGALIAGQQLALPALPVQYADYALWQRQWFAEGERERQLAYWQEQLSGGDSVLELPLDRPRPAIQSFRGGRVEMRLPVELSEALQVLAGQQNVTLFMLLLASFQVLLQRYSGQRDIRVGVPVANRHRVETEELIGFFVNTQVLRAEVDGQQGFDTLLQQVRRTSLDAQAYQDLPFEQLVEALQPERSLSQNPLFQVMFNHQNRVDDSVLRNLDLPGLSIENLGVENDSAQFDLSLATFETEAGLKATLTYASDLFDAQTVQRLGDYWQNLLAAIVAEPGQRIGELSMIGAAEQQQVVRDWNLVEDCPIDFACVHQAFEHQVSLTPDAVALVHDDRQLSYSQLNARANQMAHALRESGVGPESLVGIATERCMDMVIAVFAVLKAGGAYVPLDPQYPQERLYQMMQDSGLRLLLTQTSLLDSLLIPEGIACLCLDNAEQWNGHPTANLPNRLHDHNLAYVMFTSGSTGRPKGVGIDQSALSGHTRVSLGFYNLTAADRILQFSTFNFDTFVEQLFPALTCGAAVVLRGPDLWDSETFHRHLIDQRISVVGLTTSYWHLLIRDFAAKGIKDYGALRQMHTGGEAMPPEGIQVWRDAGLEHVTLLNTYGPTEATVTATTIDCEAYVSGKQALPLMMPIGKPLSGRSIYLLDENAQPVPIGSVGELFIGGSLLARGYFNRPDLTAERFIPDPFDGQGGRLYRTGDLARYRVDGVIEYVGRVDHQVKIRGFRIELGEIEARLLEQDEVREALVLAVDGVGGQQLVAYVVPEGEYEAQALRDRLKAQLKRSLPDYMIPAHLMLLERLPLSPSGKLDRKALPAADFSQLQNTWTAPRTELEQRIAALWQDVLKLERIGRTDNFFELGGHSLLVVSTVSRIQLELGMKATVQLMFQFPVLGDFATQLEALGGAVEASTLDGLEALLDEMEEA</sequence>
<dbReference type="Pfam" id="PF00501">
    <property type="entry name" value="AMP-binding"/>
    <property type="match status" value="3"/>
</dbReference>
<dbReference type="InterPro" id="IPR025110">
    <property type="entry name" value="AMP-bd_C"/>
</dbReference>
<dbReference type="NCBIfam" id="TIGR01733">
    <property type="entry name" value="AA-adenyl-dom"/>
    <property type="match status" value="3"/>
</dbReference>
<dbReference type="Gene3D" id="3.30.559.30">
    <property type="entry name" value="Nonribosomal peptide synthetase, condensation domain"/>
    <property type="match status" value="3"/>
</dbReference>
<evidence type="ECO:0000313" key="7">
    <source>
        <dbReference type="EMBL" id="OUM74522.1"/>
    </source>
</evidence>